<keyword evidence="4" id="KW-0472">Membrane</keyword>
<gene>
    <name evidence="6" type="ORF">Cni_G10981</name>
</gene>
<evidence type="ECO:0000256" key="2">
    <source>
        <dbReference type="PROSITE-ProRule" id="PRU00982"/>
    </source>
</evidence>
<reference evidence="6 7" key="1">
    <citation type="submission" date="2023-10" db="EMBL/GenBank/DDBJ databases">
        <title>Chromosome-scale genome assembly provides insights into flower coloration mechanisms of Canna indica.</title>
        <authorList>
            <person name="Li C."/>
        </authorList>
    </citation>
    <scope>NUCLEOTIDE SEQUENCE [LARGE SCALE GENOMIC DNA]</scope>
    <source>
        <tissue evidence="6">Flower</tissue>
    </source>
</reference>
<keyword evidence="7" id="KW-1185">Reference proteome</keyword>
<evidence type="ECO:0000256" key="4">
    <source>
        <dbReference type="SAM" id="Phobius"/>
    </source>
</evidence>
<feature type="transmembrane region" description="Helical" evidence="4">
    <location>
        <begin position="12"/>
        <end position="39"/>
    </location>
</feature>
<dbReference type="PANTHER" id="PTHR32370">
    <property type="entry name" value="OS12G0117600 PROTEIN"/>
    <property type="match status" value="1"/>
</dbReference>
<accession>A0AAQ3K5I7</accession>
<proteinExistence type="inferred from homology"/>
<keyword evidence="4" id="KW-1133">Transmembrane helix</keyword>
<keyword evidence="3" id="KW-0175">Coiled coil</keyword>
<dbReference type="PROSITE" id="PS51257">
    <property type="entry name" value="PROKAR_LIPOPROTEIN"/>
    <property type="match status" value="1"/>
</dbReference>
<dbReference type="EMBL" id="CP136892">
    <property type="protein sequence ID" value="WOL02262.1"/>
    <property type="molecule type" value="Genomic_DNA"/>
</dbReference>
<dbReference type="AlphaFoldDB" id="A0AAQ3K5I7"/>
<name>A0AAQ3K5I7_9LILI</name>
<dbReference type="InterPro" id="IPR027356">
    <property type="entry name" value="NPH3_dom"/>
</dbReference>
<evidence type="ECO:0000256" key="3">
    <source>
        <dbReference type="SAM" id="Coils"/>
    </source>
</evidence>
<evidence type="ECO:0000256" key="1">
    <source>
        <dbReference type="ARBA" id="ARBA00022786"/>
    </source>
</evidence>
<feature type="coiled-coil region" evidence="3">
    <location>
        <begin position="537"/>
        <end position="564"/>
    </location>
</feature>
<evidence type="ECO:0000313" key="7">
    <source>
        <dbReference type="Proteomes" id="UP001327560"/>
    </source>
</evidence>
<dbReference type="Proteomes" id="UP001327560">
    <property type="component" value="Chromosome 3"/>
</dbReference>
<comment type="similarity">
    <text evidence="2">Belongs to the NPH3 family.</text>
</comment>
<protein>
    <recommendedName>
        <fullName evidence="5">NPH3 domain-containing protein</fullName>
    </recommendedName>
</protein>
<evidence type="ECO:0000313" key="6">
    <source>
        <dbReference type="EMBL" id="WOL02262.1"/>
    </source>
</evidence>
<dbReference type="PROSITE" id="PS51649">
    <property type="entry name" value="NPH3"/>
    <property type="match status" value="1"/>
</dbReference>
<dbReference type="Pfam" id="PF03000">
    <property type="entry name" value="NPH3"/>
    <property type="match status" value="1"/>
</dbReference>
<keyword evidence="4" id="KW-0812">Transmembrane</keyword>
<organism evidence="6 7">
    <name type="scientific">Canna indica</name>
    <name type="common">Indian-shot</name>
    <dbReference type="NCBI Taxonomy" id="4628"/>
    <lineage>
        <taxon>Eukaryota</taxon>
        <taxon>Viridiplantae</taxon>
        <taxon>Streptophyta</taxon>
        <taxon>Embryophyta</taxon>
        <taxon>Tracheophyta</taxon>
        <taxon>Spermatophyta</taxon>
        <taxon>Magnoliopsida</taxon>
        <taxon>Liliopsida</taxon>
        <taxon>Zingiberales</taxon>
        <taxon>Cannaceae</taxon>
        <taxon>Canna</taxon>
    </lineage>
</organism>
<feature type="domain" description="NPH3" evidence="5">
    <location>
        <begin position="212"/>
        <end position="497"/>
    </location>
</feature>
<dbReference type="InterPro" id="IPR043454">
    <property type="entry name" value="NPH3/RPT2-like"/>
</dbReference>
<keyword evidence="1" id="KW-0833">Ubl conjugation pathway</keyword>
<sequence length="570" mass="64838">MRMTAYHYISQRILSFAVLFFYSCIISVLDINCYCAIIFEYLQFPLLSKCGKIARILEGSQHVKEDIHHVLSGCPGGPNAFLFVAKFCYEIKVELSPKNIIMIYKIAEYLDMTEQFDERNLLPEAESFFHKSILHNWKDCILALTSAEFSLPHAESLHIVSKCINALSMMVCTDLSLFGWPMMMYGSLQSPGGSILWNGISTGARIRSSRSDWCFEDISCLGVQMFKRLIETMHERDVRPVIVAGALMHYTRKHLPGLDRWQKRQVSRNVACLTMSPAVVDHKMLLETIVNLLPEKKGKSYCRFLLGLLRFAVILNVCQSCKESLERTIGMQLELATLDGLLVPNFSDSDNLYDTDCVQRIINHFVSSQESRIATFSPPSSDSTHPSSSPLNRVIQLIDSYIAEVAPDINLGPGKMLALLLALPKSARNQQAQHDGLYRALDRYLKAHPWLLEKEKMQLCSTIDYGKLSVDACVHASQNERLPHRIILQVLFFEQLQLRMALSHYLDAPNTDSTAAVNNMAGNFMQRDGWISLLRENRVLRVDMESLVSRVRNLEQEFVTIKQQVGRMNK</sequence>
<evidence type="ECO:0000259" key="5">
    <source>
        <dbReference type="PROSITE" id="PS51649"/>
    </source>
</evidence>